<dbReference type="Proteomes" id="UP001314170">
    <property type="component" value="Unassembled WGS sequence"/>
</dbReference>
<organism evidence="1 2">
    <name type="scientific">Dovyalis caffra</name>
    <dbReference type="NCBI Taxonomy" id="77055"/>
    <lineage>
        <taxon>Eukaryota</taxon>
        <taxon>Viridiplantae</taxon>
        <taxon>Streptophyta</taxon>
        <taxon>Embryophyta</taxon>
        <taxon>Tracheophyta</taxon>
        <taxon>Spermatophyta</taxon>
        <taxon>Magnoliopsida</taxon>
        <taxon>eudicotyledons</taxon>
        <taxon>Gunneridae</taxon>
        <taxon>Pentapetalae</taxon>
        <taxon>rosids</taxon>
        <taxon>fabids</taxon>
        <taxon>Malpighiales</taxon>
        <taxon>Salicaceae</taxon>
        <taxon>Flacourtieae</taxon>
        <taxon>Dovyalis</taxon>
    </lineage>
</organism>
<accession>A0AAV1S404</accession>
<proteinExistence type="predicted"/>
<dbReference type="EMBL" id="CAWUPB010001173">
    <property type="protein sequence ID" value="CAK7346164.1"/>
    <property type="molecule type" value="Genomic_DNA"/>
</dbReference>
<comment type="caution">
    <text evidence="1">The sequence shown here is derived from an EMBL/GenBank/DDBJ whole genome shotgun (WGS) entry which is preliminary data.</text>
</comment>
<sequence length="106" mass="12354">MINGHRLRTTIQKGKEGEEQATTFNAEFGRARLFTPFLRILSVPTLGPYSRASEHYVENAVLLLPQREKIEQRTEDWVYARAMRAIEPFVFQPVRFSDQVDCLVNR</sequence>
<evidence type="ECO:0000313" key="1">
    <source>
        <dbReference type="EMBL" id="CAK7346164.1"/>
    </source>
</evidence>
<gene>
    <name evidence="1" type="ORF">DCAF_LOCUS18834</name>
</gene>
<reference evidence="1 2" key="1">
    <citation type="submission" date="2024-01" db="EMBL/GenBank/DDBJ databases">
        <authorList>
            <person name="Waweru B."/>
        </authorList>
    </citation>
    <scope>NUCLEOTIDE SEQUENCE [LARGE SCALE GENOMIC DNA]</scope>
</reference>
<protein>
    <submittedName>
        <fullName evidence="1">Uncharacterized protein</fullName>
    </submittedName>
</protein>
<name>A0AAV1S404_9ROSI</name>
<keyword evidence="2" id="KW-1185">Reference proteome</keyword>
<evidence type="ECO:0000313" key="2">
    <source>
        <dbReference type="Proteomes" id="UP001314170"/>
    </source>
</evidence>
<dbReference type="AlphaFoldDB" id="A0AAV1S404"/>